<dbReference type="AlphaFoldDB" id="A0A401U9L3"/>
<dbReference type="Pfam" id="PF19937">
    <property type="entry name" value="GldC-like"/>
    <property type="match status" value="1"/>
</dbReference>
<protein>
    <submittedName>
        <fullName evidence="1">Gliding motility protein GldC</fullName>
    </submittedName>
</protein>
<dbReference type="EMBL" id="BHXQ01000003">
    <property type="protein sequence ID" value="GCC51575.1"/>
    <property type="molecule type" value="Genomic_DNA"/>
</dbReference>
<dbReference type="Proteomes" id="UP000288227">
    <property type="component" value="Unassembled WGS sequence"/>
</dbReference>
<proteinExistence type="predicted"/>
<dbReference type="NCBIfam" id="TIGR03515">
    <property type="entry name" value="GldC"/>
    <property type="match status" value="1"/>
</dbReference>
<name>A0A401U9L3_9BACT</name>
<gene>
    <name evidence="1" type="ORF">SanaruYs_18010</name>
</gene>
<dbReference type="OrthoDB" id="893422at2"/>
<accession>A0A401U9L3</accession>
<organism evidence="1 2">
    <name type="scientific">Chryseotalea sanaruensis</name>
    <dbReference type="NCBI Taxonomy" id="2482724"/>
    <lineage>
        <taxon>Bacteria</taxon>
        <taxon>Pseudomonadati</taxon>
        <taxon>Bacteroidota</taxon>
        <taxon>Cytophagia</taxon>
        <taxon>Cytophagales</taxon>
        <taxon>Chryseotaleaceae</taxon>
        <taxon>Chryseotalea</taxon>
    </lineage>
</organism>
<dbReference type="InterPro" id="IPR019854">
    <property type="entry name" value="Motility-assoc_prot_GldC"/>
</dbReference>
<evidence type="ECO:0000313" key="2">
    <source>
        <dbReference type="Proteomes" id="UP000288227"/>
    </source>
</evidence>
<comment type="caution">
    <text evidence="1">The sequence shown here is derived from an EMBL/GenBank/DDBJ whole genome shotgun (WGS) entry which is preliminary data.</text>
</comment>
<keyword evidence="2" id="KW-1185">Reference proteome</keyword>
<reference evidence="1 2" key="1">
    <citation type="submission" date="2018-11" db="EMBL/GenBank/DDBJ databases">
        <title>Chryseotalea sanarue gen. nov., sp., nov., a member of the family Cytophagaceae, isolated from a brackish lake in Hamamatsu Japan.</title>
        <authorList>
            <person name="Maejima Y."/>
            <person name="Iino T."/>
            <person name="Muraguchi Y."/>
            <person name="Fukuda K."/>
            <person name="Ohkuma M."/>
            <person name="Moriuchi R."/>
            <person name="Dohra H."/>
            <person name="Kimbara K."/>
            <person name="Shintani M."/>
        </authorList>
    </citation>
    <scope>NUCLEOTIDE SEQUENCE [LARGE SCALE GENOMIC DNA]</scope>
    <source>
        <strain evidence="1 2">Ys</strain>
    </source>
</reference>
<evidence type="ECO:0000313" key="1">
    <source>
        <dbReference type="EMBL" id="GCC51575.1"/>
    </source>
</evidence>
<sequence length="112" mass="12670">MRKTQISFAIELDNNNVPEKIMWDATDKPEAGLSETKSISVALWDHKQKNTLRIDLWSKDMPVNEMKRFYVDCIGGLAQSVLGATGDEVMSTEMNALCERLVKHLEEEAKKG</sequence>
<dbReference type="RefSeq" id="WP_127122231.1">
    <property type="nucleotide sequence ID" value="NZ_BHXQ01000003.1"/>
</dbReference>